<organism evidence="2 3">
    <name type="scientific">Pontibacter aydingkolensis</name>
    <dbReference type="NCBI Taxonomy" id="1911536"/>
    <lineage>
        <taxon>Bacteria</taxon>
        <taxon>Pseudomonadati</taxon>
        <taxon>Bacteroidota</taxon>
        <taxon>Cytophagia</taxon>
        <taxon>Cytophagales</taxon>
        <taxon>Hymenobacteraceae</taxon>
        <taxon>Pontibacter</taxon>
    </lineage>
</organism>
<dbReference type="EMBL" id="JAHYXK010000002">
    <property type="protein sequence ID" value="MBW7466077.1"/>
    <property type="molecule type" value="Genomic_DNA"/>
</dbReference>
<keyword evidence="1" id="KW-0812">Transmembrane</keyword>
<feature type="transmembrane region" description="Helical" evidence="1">
    <location>
        <begin position="63"/>
        <end position="81"/>
    </location>
</feature>
<evidence type="ECO:0000256" key="1">
    <source>
        <dbReference type="SAM" id="Phobius"/>
    </source>
</evidence>
<reference evidence="2 3" key="1">
    <citation type="journal article" date="2016" name="Int. J. Syst. Evol. Microbiol.">
        <title>Pontibacter aydingkolensis sp. nov., isolated from soil of a salt lake.</title>
        <authorList>
            <person name="Osman G."/>
            <person name="Zhang T."/>
            <person name="Lou K."/>
            <person name="Gao Y."/>
            <person name="Chang W."/>
            <person name="Lin Q."/>
            <person name="Yang H.M."/>
            <person name="Huo X.D."/>
            <person name="Wang N."/>
        </authorList>
    </citation>
    <scope>NUCLEOTIDE SEQUENCE [LARGE SCALE GENOMIC DNA]</scope>
    <source>
        <strain evidence="2 3">KACC 19255</strain>
    </source>
</reference>
<dbReference type="RefSeq" id="WP_219875964.1">
    <property type="nucleotide sequence ID" value="NZ_JAHYXK010000002.1"/>
</dbReference>
<evidence type="ECO:0000313" key="3">
    <source>
        <dbReference type="Proteomes" id="UP000813018"/>
    </source>
</evidence>
<keyword evidence="1" id="KW-0472">Membrane</keyword>
<feature type="transmembrane region" description="Helical" evidence="1">
    <location>
        <begin position="111"/>
        <end position="130"/>
    </location>
</feature>
<comment type="caution">
    <text evidence="2">The sequence shown here is derived from an EMBL/GenBank/DDBJ whole genome shotgun (WGS) entry which is preliminary data.</text>
</comment>
<accession>A0ABS7CRC8</accession>
<protein>
    <submittedName>
        <fullName evidence="2">Uncharacterized protein</fullName>
    </submittedName>
</protein>
<keyword evidence="3" id="KW-1185">Reference proteome</keyword>
<name>A0ABS7CRC8_9BACT</name>
<evidence type="ECO:0000313" key="2">
    <source>
        <dbReference type="EMBL" id="MBW7466077.1"/>
    </source>
</evidence>
<sequence>MNPILRNILAVIAGFAIGSIVNMGIISVSGSIIPPPAGADVTTMEGLQASMHLFEIKHFIFPFLAHALGTLVGAFLAAKIAATHKMKFALAVGVFFLAGGIASVFMLPSPIWYAIVDLVGAYIPMAYLAGKLAAGNKTMYPSQV</sequence>
<gene>
    <name evidence="2" type="ORF">K0O23_03285</name>
</gene>
<proteinExistence type="predicted"/>
<dbReference type="Proteomes" id="UP000813018">
    <property type="component" value="Unassembled WGS sequence"/>
</dbReference>
<feature type="transmembrane region" description="Helical" evidence="1">
    <location>
        <begin position="88"/>
        <end position="105"/>
    </location>
</feature>
<keyword evidence="1" id="KW-1133">Transmembrane helix</keyword>